<dbReference type="InterPro" id="IPR006175">
    <property type="entry name" value="YjgF/YER057c/UK114"/>
</dbReference>
<dbReference type="GO" id="GO:0097621">
    <property type="term" value="F:monoamine oxidase activity"/>
    <property type="evidence" value="ECO:0007669"/>
    <property type="project" value="UniProtKB-EC"/>
</dbReference>
<dbReference type="PANTHER" id="PTHR43563">
    <property type="entry name" value="AMINE OXIDASE"/>
    <property type="match status" value="1"/>
</dbReference>
<evidence type="ECO:0000256" key="6">
    <source>
        <dbReference type="RuleBase" id="RU362067"/>
    </source>
</evidence>
<dbReference type="CDD" id="cd00448">
    <property type="entry name" value="YjgF_YER057c_UK114_family"/>
    <property type="match status" value="1"/>
</dbReference>
<dbReference type="OrthoDB" id="5046242at2759"/>
<dbReference type="Pfam" id="PF01042">
    <property type="entry name" value="Ribonuc_L-PSP"/>
    <property type="match status" value="1"/>
</dbReference>
<feature type="binding site" evidence="5">
    <location>
        <position position="575"/>
    </location>
    <ligand>
        <name>FAD</name>
        <dbReference type="ChEBI" id="CHEBI:57692"/>
    </ligand>
</feature>
<keyword evidence="3 6" id="KW-0560">Oxidoreductase</keyword>
<dbReference type="SUPFAM" id="SSF51905">
    <property type="entry name" value="FAD/NAD(P)-binding domain"/>
    <property type="match status" value="1"/>
</dbReference>
<feature type="binding site" evidence="5">
    <location>
        <begin position="180"/>
        <end position="181"/>
    </location>
    <ligand>
        <name>FAD</name>
        <dbReference type="ChEBI" id="CHEBI:57692"/>
    </ligand>
</feature>
<dbReference type="SUPFAM" id="SSF54373">
    <property type="entry name" value="FAD-linked reductases, C-terminal domain"/>
    <property type="match status" value="1"/>
</dbReference>
<dbReference type="InterPro" id="IPR001613">
    <property type="entry name" value="Flavin_amine_oxidase"/>
</dbReference>
<reference evidence="8 9" key="1">
    <citation type="submission" date="2014-04" db="EMBL/GenBank/DDBJ databases">
        <authorList>
            <consortium name="DOE Joint Genome Institute"/>
            <person name="Kuo A."/>
            <person name="Martino E."/>
            <person name="Perotto S."/>
            <person name="Kohler A."/>
            <person name="Nagy L.G."/>
            <person name="Floudas D."/>
            <person name="Copeland A."/>
            <person name="Barry K.W."/>
            <person name="Cichocki N."/>
            <person name="Veneault-Fourrey C."/>
            <person name="LaButti K."/>
            <person name="Lindquist E.A."/>
            <person name="Lipzen A."/>
            <person name="Lundell T."/>
            <person name="Morin E."/>
            <person name="Murat C."/>
            <person name="Sun H."/>
            <person name="Tunlid A."/>
            <person name="Henrissat B."/>
            <person name="Grigoriev I.V."/>
            <person name="Hibbett D.S."/>
            <person name="Martin F."/>
            <person name="Nordberg H.P."/>
            <person name="Cantor M.N."/>
            <person name="Hua S.X."/>
        </authorList>
    </citation>
    <scope>NUCLEOTIDE SEQUENCE [LARGE SCALE GENOMIC DNA]</scope>
    <source>
        <strain evidence="8 9">Zn</strain>
    </source>
</reference>
<feature type="binding site" evidence="5">
    <location>
        <position position="161"/>
    </location>
    <ligand>
        <name>FAD</name>
        <dbReference type="ChEBI" id="CHEBI:57692"/>
    </ligand>
</feature>
<dbReference type="InParanoid" id="A0A0C3DQ33"/>
<name>A0A0C3DQ33_OIDMZ</name>
<organism evidence="8 9">
    <name type="scientific">Oidiodendron maius (strain Zn)</name>
    <dbReference type="NCBI Taxonomy" id="913774"/>
    <lineage>
        <taxon>Eukaryota</taxon>
        <taxon>Fungi</taxon>
        <taxon>Dikarya</taxon>
        <taxon>Ascomycota</taxon>
        <taxon>Pezizomycotina</taxon>
        <taxon>Leotiomycetes</taxon>
        <taxon>Leotiomycetes incertae sedis</taxon>
        <taxon>Myxotrichaceae</taxon>
        <taxon>Oidiodendron</taxon>
    </lineage>
</organism>
<dbReference type="SUPFAM" id="SSF55298">
    <property type="entry name" value="YjgF-like"/>
    <property type="match status" value="1"/>
</dbReference>
<accession>A0A0C3DQ33</accession>
<dbReference type="EMBL" id="KN832873">
    <property type="protein sequence ID" value="KIN04148.1"/>
    <property type="molecule type" value="Genomic_DNA"/>
</dbReference>
<dbReference type="Pfam" id="PF01593">
    <property type="entry name" value="Amino_oxidase"/>
    <property type="match status" value="1"/>
</dbReference>
<keyword evidence="6" id="KW-0285">Flavoprotein</keyword>
<dbReference type="InterPro" id="IPR035959">
    <property type="entry name" value="RutC-like_sf"/>
</dbReference>
<dbReference type="Gene3D" id="3.50.50.60">
    <property type="entry name" value="FAD/NAD(P)-binding domain"/>
    <property type="match status" value="1"/>
</dbReference>
<feature type="domain" description="Amine oxidase" evidence="7">
    <location>
        <begin position="160"/>
        <end position="598"/>
    </location>
</feature>
<dbReference type="Gene3D" id="3.30.1330.40">
    <property type="entry name" value="RutC-like"/>
    <property type="match status" value="1"/>
</dbReference>
<sequence>MAPHVRTLDPPTLADCRPFYSPLATVQGPVKLIYTAGQVGRDKNGVAVTPYEEQVRLAFRNLQDCLVAAGATPADIVKLTYYIVDYSPKNRYHAKVLLEFLDGNRPPSTLVPVTHLARPEYKFEIEAVAAIRDLRAVPPIVRPALAGCLTIDVVVVGGGLSGLQTAHDVQRQGFSCVVLEARDRVGGKTWSQPTKKGSVVDVGAAWINDSNQSKMFTLAKRFGLELIEQLADGNCAAQVKGKDTSIVFRYGEIPDFSENDKQNIFRIRDLFEKLCHTIDIRRPYHQEYDSLTVEEFVKKQGAGTTALSTVAIWTRAFLGCEPSELSALFFLDYCKSGGGLLQMRSDRKDGGQYLRVRTGTQSFTNKIAESMVPGSVILEAPVRQISQNKSGTTVTTDDGTRYHSKKVVVSVPTPVYKDLIFSPPLPLDKVKYSSSTTLGYYTKMILLWDTPWWQELGYCGMTQSFVGPAAVTRDTSDEGFAQFSLTCFITGDPGRAWSKLSAPDRKEAIFAQLITLFGAENERKIRTPIEIFEHEWAKDPWSRGCPCPYPPPGVMTDVGSALRAPFGAVHFVGTETAFEWKGYMEGAVRSGERGASEVCDALRAVEGGISARL</sequence>
<evidence type="ECO:0000256" key="4">
    <source>
        <dbReference type="ARBA" id="ARBA00048448"/>
    </source>
</evidence>
<keyword evidence="9" id="KW-1185">Reference proteome</keyword>
<dbReference type="HOGENOM" id="CLU_004498_0_3_1"/>
<dbReference type="PANTHER" id="PTHR43563:SF14">
    <property type="entry name" value="AMINE OXIDASE"/>
    <property type="match status" value="1"/>
</dbReference>
<dbReference type="Gene3D" id="1.10.405.10">
    <property type="entry name" value="Guanine Nucleotide Dissociation Inhibitor, domain 1"/>
    <property type="match status" value="1"/>
</dbReference>
<keyword evidence="6" id="KW-0274">FAD</keyword>
<dbReference type="AlphaFoldDB" id="A0A0C3DQ33"/>
<dbReference type="STRING" id="913774.A0A0C3DQ33"/>
<evidence type="ECO:0000256" key="3">
    <source>
        <dbReference type="ARBA" id="ARBA00023002"/>
    </source>
</evidence>
<dbReference type="InterPro" id="IPR050703">
    <property type="entry name" value="Flavin_MAO"/>
</dbReference>
<dbReference type="InterPro" id="IPR036188">
    <property type="entry name" value="FAD/NAD-bd_sf"/>
</dbReference>
<comment type="similarity">
    <text evidence="2 6">Belongs to the flavin monoamine oxidase family.</text>
</comment>
<dbReference type="InterPro" id="IPR002937">
    <property type="entry name" value="Amino_oxidase"/>
</dbReference>
<evidence type="ECO:0000256" key="1">
    <source>
        <dbReference type="ARBA" id="ARBA00001974"/>
    </source>
</evidence>
<protein>
    <recommendedName>
        <fullName evidence="6">Amine oxidase</fullName>
        <ecNumber evidence="6">1.4.3.-</ecNumber>
    </recommendedName>
</protein>
<evidence type="ECO:0000313" key="8">
    <source>
        <dbReference type="EMBL" id="KIN04148.1"/>
    </source>
</evidence>
<comment type="cofactor">
    <cofactor evidence="1 6">
        <name>FAD</name>
        <dbReference type="ChEBI" id="CHEBI:57692"/>
    </cofactor>
</comment>
<dbReference type="Proteomes" id="UP000054321">
    <property type="component" value="Unassembled WGS sequence"/>
</dbReference>
<feature type="binding site" evidence="5">
    <location>
        <position position="382"/>
    </location>
    <ligand>
        <name>FAD</name>
        <dbReference type="ChEBI" id="CHEBI:57692"/>
    </ligand>
</feature>
<dbReference type="EC" id="1.4.3.-" evidence="6"/>
<feature type="binding site" evidence="5">
    <location>
        <position position="488"/>
    </location>
    <ligand>
        <name>substrate</name>
    </ligand>
</feature>
<proteinExistence type="inferred from homology"/>
<dbReference type="Gene3D" id="3.90.660.10">
    <property type="match status" value="1"/>
</dbReference>
<evidence type="ECO:0000259" key="7">
    <source>
        <dbReference type="Pfam" id="PF01593"/>
    </source>
</evidence>
<reference evidence="9" key="2">
    <citation type="submission" date="2015-01" db="EMBL/GenBank/DDBJ databases">
        <title>Evolutionary Origins and Diversification of the Mycorrhizal Mutualists.</title>
        <authorList>
            <consortium name="DOE Joint Genome Institute"/>
            <consortium name="Mycorrhizal Genomics Consortium"/>
            <person name="Kohler A."/>
            <person name="Kuo A."/>
            <person name="Nagy L.G."/>
            <person name="Floudas D."/>
            <person name="Copeland A."/>
            <person name="Barry K.W."/>
            <person name="Cichocki N."/>
            <person name="Veneault-Fourrey C."/>
            <person name="LaButti K."/>
            <person name="Lindquist E.A."/>
            <person name="Lipzen A."/>
            <person name="Lundell T."/>
            <person name="Morin E."/>
            <person name="Murat C."/>
            <person name="Riley R."/>
            <person name="Ohm R."/>
            <person name="Sun H."/>
            <person name="Tunlid A."/>
            <person name="Henrissat B."/>
            <person name="Grigoriev I.V."/>
            <person name="Hibbett D.S."/>
            <person name="Martin F."/>
        </authorList>
    </citation>
    <scope>NUCLEOTIDE SEQUENCE [LARGE SCALE GENOMIC DNA]</scope>
    <source>
        <strain evidence="9">Zn</strain>
    </source>
</reference>
<comment type="catalytic activity">
    <reaction evidence="4">
        <text>a secondary aliphatic amine + O2 + H2O = a primary amine + an aldehyde + H2O2</text>
        <dbReference type="Rhea" id="RHEA:26414"/>
        <dbReference type="ChEBI" id="CHEBI:15377"/>
        <dbReference type="ChEBI" id="CHEBI:15379"/>
        <dbReference type="ChEBI" id="CHEBI:16240"/>
        <dbReference type="ChEBI" id="CHEBI:17478"/>
        <dbReference type="ChEBI" id="CHEBI:58855"/>
        <dbReference type="ChEBI" id="CHEBI:65296"/>
        <dbReference type="EC" id="1.4.3.4"/>
    </reaction>
</comment>
<evidence type="ECO:0000256" key="5">
    <source>
        <dbReference type="PIRSR" id="PIRSR601613-1"/>
    </source>
</evidence>
<gene>
    <name evidence="8" type="ORF">OIDMADRAFT_159367</name>
</gene>
<evidence type="ECO:0000313" key="9">
    <source>
        <dbReference type="Proteomes" id="UP000054321"/>
    </source>
</evidence>
<evidence type="ECO:0000256" key="2">
    <source>
        <dbReference type="ARBA" id="ARBA00005995"/>
    </source>
</evidence>
<dbReference type="PRINTS" id="PR00757">
    <property type="entry name" value="AMINEOXDASEF"/>
</dbReference>